<dbReference type="GO" id="GO:0005829">
    <property type="term" value="C:cytosol"/>
    <property type="evidence" value="ECO:0007669"/>
    <property type="project" value="TreeGrafter"/>
</dbReference>
<dbReference type="Gene3D" id="3.30.1330.30">
    <property type="match status" value="1"/>
</dbReference>
<dbReference type="GO" id="GO:0008173">
    <property type="term" value="F:RNA methyltransferase activity"/>
    <property type="evidence" value="ECO:0007669"/>
    <property type="project" value="InterPro"/>
</dbReference>
<dbReference type="GO" id="GO:0006396">
    <property type="term" value="P:RNA processing"/>
    <property type="evidence" value="ECO:0007669"/>
    <property type="project" value="InterPro"/>
</dbReference>
<keyword evidence="5" id="KW-1185">Reference proteome</keyword>
<dbReference type="KEGG" id="tal:Thal_1012"/>
<dbReference type="PANTHER" id="PTHR46429">
    <property type="entry name" value="23S RRNA (GUANOSINE-2'-O-)-METHYLTRANSFERASE RLMB"/>
    <property type="match status" value="1"/>
</dbReference>
<dbReference type="SUPFAM" id="SSF55315">
    <property type="entry name" value="L30e-like"/>
    <property type="match status" value="1"/>
</dbReference>
<keyword evidence="2 4" id="KW-0808">Transferase</keyword>
<dbReference type="InterPro" id="IPR029026">
    <property type="entry name" value="tRNA_m1G_MTases_N"/>
</dbReference>
<evidence type="ECO:0000256" key="2">
    <source>
        <dbReference type="ARBA" id="ARBA00022679"/>
    </source>
</evidence>
<dbReference type="eggNOG" id="COG0566">
    <property type="taxonomic scope" value="Bacteria"/>
</dbReference>
<name>D3SLL4_THEAH</name>
<dbReference type="PANTHER" id="PTHR46429:SF1">
    <property type="entry name" value="23S RRNA (GUANOSINE-2'-O-)-METHYLTRANSFERASE RLMB"/>
    <property type="match status" value="1"/>
</dbReference>
<dbReference type="Proteomes" id="UP000002043">
    <property type="component" value="Chromosome"/>
</dbReference>
<dbReference type="SMART" id="SM00967">
    <property type="entry name" value="SpoU_sub_bind"/>
    <property type="match status" value="1"/>
</dbReference>
<keyword evidence="1 4" id="KW-0489">Methyltransferase</keyword>
<dbReference type="GO" id="GO:0032259">
    <property type="term" value="P:methylation"/>
    <property type="evidence" value="ECO:0007669"/>
    <property type="project" value="UniProtKB-KW"/>
</dbReference>
<gene>
    <name evidence="4" type="ordered locus">Thal_1012</name>
</gene>
<dbReference type="Pfam" id="PF08032">
    <property type="entry name" value="SpoU_sub_bind"/>
    <property type="match status" value="1"/>
</dbReference>
<organism evidence="4 5">
    <name type="scientific">Thermocrinis albus (strain DSM 14484 / JCM 11386 / HI 11/12)</name>
    <dbReference type="NCBI Taxonomy" id="638303"/>
    <lineage>
        <taxon>Bacteria</taxon>
        <taxon>Pseudomonadati</taxon>
        <taxon>Aquificota</taxon>
        <taxon>Aquificia</taxon>
        <taxon>Aquificales</taxon>
        <taxon>Aquificaceae</taxon>
        <taxon>Thermocrinis</taxon>
    </lineage>
</organism>
<dbReference type="OrthoDB" id="9785673at2"/>
<dbReference type="RefSeq" id="WP_012992050.1">
    <property type="nucleotide sequence ID" value="NC_013894.1"/>
</dbReference>
<dbReference type="STRING" id="638303.Thal_1012"/>
<dbReference type="GO" id="GO:0003723">
    <property type="term" value="F:RNA binding"/>
    <property type="evidence" value="ECO:0007669"/>
    <property type="project" value="InterPro"/>
</dbReference>
<dbReference type="InterPro" id="IPR029028">
    <property type="entry name" value="Alpha/beta_knot_MTases"/>
</dbReference>
<reference evidence="5" key="1">
    <citation type="journal article" date="2010" name="Stand. Genomic Sci.">
        <title>Complete genome sequence of Thermocrinis albus type strain (HI 11/12T).</title>
        <authorList>
            <person name="Wirth R."/>
            <person name="Sikorski J."/>
            <person name="Brambilla E."/>
            <person name="Misra M."/>
            <person name="Lapidus A."/>
            <person name="Copeland A."/>
            <person name="Nolan M."/>
            <person name="Lucas S."/>
            <person name="Chen F."/>
            <person name="Tice H."/>
            <person name="Cheng J.F."/>
            <person name="Han C."/>
            <person name="Detter J.C."/>
            <person name="Tapia R."/>
            <person name="Bruce D."/>
            <person name="Goodwin L."/>
            <person name="Pitluck S."/>
            <person name="Pati A."/>
            <person name="Anderson I."/>
            <person name="Ivanova N."/>
            <person name="Mavromatis K."/>
            <person name="Mikhailova N."/>
            <person name="Chen A."/>
            <person name="Palaniappan K."/>
            <person name="Bilek Y."/>
            <person name="Hader T."/>
            <person name="Land M."/>
            <person name="Hauser L."/>
            <person name="Chang Y.J."/>
            <person name="Jeffries C.D."/>
            <person name="Tindall B.J."/>
            <person name="Rohde M."/>
            <person name="Goker M."/>
            <person name="Bristow J."/>
            <person name="Eisen J.A."/>
            <person name="Markowitz V."/>
            <person name="Hugenholtz P."/>
            <person name="Kyrpides N.C."/>
            <person name="Klenk H.P."/>
        </authorList>
    </citation>
    <scope>NUCLEOTIDE SEQUENCE [LARGE SCALE GENOMIC DNA]</scope>
    <source>
        <strain evidence="5">DSM 14484 / JCM 11386 / HI 11/12</strain>
    </source>
</reference>
<dbReference type="InterPro" id="IPR004441">
    <property type="entry name" value="rRNA_MeTrfase_TrmH"/>
</dbReference>
<evidence type="ECO:0000256" key="1">
    <source>
        <dbReference type="ARBA" id="ARBA00022603"/>
    </source>
</evidence>
<protein>
    <submittedName>
        <fullName evidence="4">RNA methyltransferase, TrmH family, group 3</fullName>
    </submittedName>
</protein>
<feature type="domain" description="RNA 2-O ribose methyltransferase substrate binding" evidence="3">
    <location>
        <begin position="5"/>
        <end position="78"/>
    </location>
</feature>
<dbReference type="HOGENOM" id="CLU_021322_0_1_0"/>
<evidence type="ECO:0000313" key="4">
    <source>
        <dbReference type="EMBL" id="ADC89644.1"/>
    </source>
</evidence>
<dbReference type="Gene3D" id="3.40.1280.10">
    <property type="match status" value="1"/>
</dbReference>
<dbReference type="AlphaFoldDB" id="D3SLL4"/>
<accession>D3SLL4</accession>
<dbReference type="EMBL" id="CP001931">
    <property type="protein sequence ID" value="ADC89644.1"/>
    <property type="molecule type" value="Genomic_DNA"/>
</dbReference>
<evidence type="ECO:0000259" key="3">
    <source>
        <dbReference type="SMART" id="SM00967"/>
    </source>
</evidence>
<proteinExistence type="predicted"/>
<dbReference type="Pfam" id="PF00588">
    <property type="entry name" value="SpoU_methylase"/>
    <property type="match status" value="1"/>
</dbReference>
<evidence type="ECO:0000313" key="5">
    <source>
        <dbReference type="Proteomes" id="UP000002043"/>
    </source>
</evidence>
<dbReference type="InterPro" id="IPR001537">
    <property type="entry name" value="SpoU_MeTrfase"/>
</dbReference>
<dbReference type="InterPro" id="IPR029064">
    <property type="entry name" value="Ribosomal_eL30-like_sf"/>
</dbReference>
<dbReference type="SUPFAM" id="SSF75217">
    <property type="entry name" value="alpha/beta knot"/>
    <property type="match status" value="1"/>
</dbReference>
<sequence length="248" mass="27176">MTKLIIYGRNPVLEAIRSGRSVEKVLVAHDSHPPHQLVKLCKEKNIKLQKVPRKKIEELAGTKKTQGVLAILSPVHYVKEEELFRKTLERGSFLLVLDHLTDPQNVGNLLRTCEVLGGVGALLPKDRSCPINQTVIKASSGAVFHLLLSRVSSLRRSLENFKRVGGWIVVVERGGKDIRQVDIPLPCALVLGSEGEGVSKSVMEIADLIVSIPMGGKITSLNVSSAGAIAIWETIKKHLPPHSHPQEK</sequence>
<dbReference type="NCBIfam" id="TIGR00186">
    <property type="entry name" value="rRNA_methyl_3"/>
    <property type="match status" value="1"/>
</dbReference>
<dbReference type="InterPro" id="IPR013123">
    <property type="entry name" value="SpoU_subst-bd"/>
</dbReference>
<dbReference type="CDD" id="cd18103">
    <property type="entry name" value="SpoU-like_RlmB"/>
    <property type="match status" value="1"/>
</dbReference>